<gene>
    <name evidence="9" type="ORF">ASIM_LOCUS15280</name>
</gene>
<keyword evidence="10" id="KW-1185">Reference proteome</keyword>
<comment type="subcellular location">
    <subcellularLocation>
        <location evidence="5">Endomembrane system</location>
        <topology evidence="5">Single-pass membrane protein</topology>
    </subcellularLocation>
</comment>
<sequence length="423" mass="49127">MDKLLVIIGVVMARLCDCWSTDELALYDLVEEVNANFYELFSLEKDASLSDVKKAYRRLSMELHPDRNQAEDANEQFRRIAAIYDVLKSPSLRQAYDNILEFGLPDWRQPIYYLRRARKLSWIETTVVLLLISTITHYLMMWGAYIDKCWILESRSSKHRKKELQRQRKAGICDEMIDDQLLEDKPKLTKLLPFILISFAYHVVLHSPELITACYEYFFKQQQHPEEEEEPLRKVPIYMELSPQPVYEYAVASDLKPVMSTDIDKDGLNNHQLDSNSYSSRGKKWTCEDLEHLVKLTTEKYPAGTPDRWKLVGLIMNRDTDEVAAMTGKLKLVKKDEYSKLLRASQSSSVVLAAANVTSLKDKDKFYDDNDKCGGDTNTNDVISSPADEWSQHDQRLFETALQQFPKGTADRYDFCYICSRLF</sequence>
<name>A0A0M3K4I2_ANISI</name>
<feature type="signal peptide" evidence="7">
    <location>
        <begin position="1"/>
        <end position="18"/>
    </location>
</feature>
<reference evidence="9 10" key="2">
    <citation type="submission" date="2018-11" db="EMBL/GenBank/DDBJ databases">
        <authorList>
            <consortium name="Pathogen Informatics"/>
        </authorList>
    </citation>
    <scope>NUCLEOTIDE SEQUENCE [LARGE SCALE GENOMIC DNA]</scope>
</reference>
<evidence type="ECO:0000256" key="7">
    <source>
        <dbReference type="SAM" id="SignalP"/>
    </source>
</evidence>
<dbReference type="Pfam" id="PF23082">
    <property type="entry name" value="Myb_DNA-binding_2"/>
    <property type="match status" value="1"/>
</dbReference>
<keyword evidence="4 6" id="KW-0472">Membrane</keyword>
<keyword evidence="1 6" id="KW-0812">Transmembrane</keyword>
<evidence type="ECO:0000313" key="10">
    <source>
        <dbReference type="Proteomes" id="UP000267096"/>
    </source>
</evidence>
<reference evidence="11" key="1">
    <citation type="submission" date="2017-02" db="UniProtKB">
        <authorList>
            <consortium name="WormBaseParasite"/>
        </authorList>
    </citation>
    <scope>IDENTIFICATION</scope>
</reference>
<dbReference type="PANTHER" id="PTHR44653:SF2">
    <property type="entry name" value="DNAJ HOMOLOG SUBFAMILY C MEMBER 1"/>
    <property type="match status" value="1"/>
</dbReference>
<evidence type="ECO:0000256" key="4">
    <source>
        <dbReference type="ARBA" id="ARBA00023136"/>
    </source>
</evidence>
<organism evidence="11">
    <name type="scientific">Anisakis simplex</name>
    <name type="common">Herring worm</name>
    <dbReference type="NCBI Taxonomy" id="6269"/>
    <lineage>
        <taxon>Eukaryota</taxon>
        <taxon>Metazoa</taxon>
        <taxon>Ecdysozoa</taxon>
        <taxon>Nematoda</taxon>
        <taxon>Chromadorea</taxon>
        <taxon>Rhabditida</taxon>
        <taxon>Spirurina</taxon>
        <taxon>Ascaridomorpha</taxon>
        <taxon>Ascaridoidea</taxon>
        <taxon>Anisakidae</taxon>
        <taxon>Anisakis</taxon>
        <taxon>Anisakis simplex complex</taxon>
    </lineage>
</organism>
<dbReference type="Pfam" id="PF00226">
    <property type="entry name" value="DnaJ"/>
    <property type="match status" value="1"/>
</dbReference>
<dbReference type="Gene3D" id="1.10.10.60">
    <property type="entry name" value="Homeodomain-like"/>
    <property type="match status" value="2"/>
</dbReference>
<dbReference type="SMART" id="SM00271">
    <property type="entry name" value="DnaJ"/>
    <property type="match status" value="1"/>
</dbReference>
<dbReference type="Gene3D" id="1.10.287.110">
    <property type="entry name" value="DnaJ domain"/>
    <property type="match status" value="1"/>
</dbReference>
<accession>A0A0M3K4I2</accession>
<evidence type="ECO:0000256" key="5">
    <source>
        <dbReference type="ARBA" id="ARBA00037847"/>
    </source>
</evidence>
<feature type="transmembrane region" description="Helical" evidence="6">
    <location>
        <begin position="122"/>
        <end position="145"/>
    </location>
</feature>
<dbReference type="EMBL" id="UYRR01032223">
    <property type="protein sequence ID" value="VDK54694.1"/>
    <property type="molecule type" value="Genomic_DNA"/>
</dbReference>
<evidence type="ECO:0000313" key="9">
    <source>
        <dbReference type="EMBL" id="VDK54694.1"/>
    </source>
</evidence>
<dbReference type="GO" id="GO:0012505">
    <property type="term" value="C:endomembrane system"/>
    <property type="evidence" value="ECO:0007669"/>
    <property type="project" value="UniProtKB-SubCell"/>
</dbReference>
<evidence type="ECO:0000256" key="2">
    <source>
        <dbReference type="ARBA" id="ARBA00022729"/>
    </source>
</evidence>
<dbReference type="InterPro" id="IPR001005">
    <property type="entry name" value="SANT/Myb"/>
</dbReference>
<dbReference type="OrthoDB" id="10250354at2759"/>
<dbReference type="CDD" id="cd06257">
    <property type="entry name" value="DnaJ"/>
    <property type="match status" value="1"/>
</dbReference>
<keyword evidence="2 7" id="KW-0732">Signal</keyword>
<dbReference type="InterPro" id="IPR001623">
    <property type="entry name" value="DnaJ_domain"/>
</dbReference>
<dbReference type="InterPro" id="IPR052606">
    <property type="entry name" value="DnaJ_domain_protein"/>
</dbReference>
<evidence type="ECO:0000256" key="3">
    <source>
        <dbReference type="ARBA" id="ARBA00022989"/>
    </source>
</evidence>
<feature type="domain" description="J" evidence="8">
    <location>
        <begin position="36"/>
        <end position="100"/>
    </location>
</feature>
<dbReference type="PANTHER" id="PTHR44653">
    <property type="entry name" value="DNAJ HOMOLOG SUBFAMILY C MEMBER 1"/>
    <property type="match status" value="1"/>
</dbReference>
<evidence type="ECO:0000259" key="8">
    <source>
        <dbReference type="PROSITE" id="PS50076"/>
    </source>
</evidence>
<feature type="chain" id="PRO_5043121269" evidence="7">
    <location>
        <begin position="19"/>
        <end position="423"/>
    </location>
</feature>
<evidence type="ECO:0000256" key="1">
    <source>
        <dbReference type="ARBA" id="ARBA00022692"/>
    </source>
</evidence>
<dbReference type="SUPFAM" id="SSF46565">
    <property type="entry name" value="Chaperone J-domain"/>
    <property type="match status" value="1"/>
</dbReference>
<dbReference type="WBParaSite" id="ASIM_0001587301-mRNA-1">
    <property type="protein sequence ID" value="ASIM_0001587301-mRNA-1"/>
    <property type="gene ID" value="ASIM_0001587301"/>
</dbReference>
<proteinExistence type="predicted"/>
<evidence type="ECO:0000256" key="6">
    <source>
        <dbReference type="SAM" id="Phobius"/>
    </source>
</evidence>
<dbReference type="PRINTS" id="PR00625">
    <property type="entry name" value="JDOMAIN"/>
</dbReference>
<evidence type="ECO:0000313" key="11">
    <source>
        <dbReference type="WBParaSite" id="ASIM_0001587301-mRNA-1"/>
    </source>
</evidence>
<dbReference type="PROSITE" id="PS50076">
    <property type="entry name" value="DNAJ_2"/>
    <property type="match status" value="1"/>
</dbReference>
<dbReference type="Proteomes" id="UP000267096">
    <property type="component" value="Unassembled WGS sequence"/>
</dbReference>
<protein>
    <submittedName>
        <fullName evidence="11">DnaJ homolog subfamily C member 1 (inferred by orthology to a human protein)</fullName>
    </submittedName>
</protein>
<keyword evidence="3 6" id="KW-1133">Transmembrane helix</keyword>
<dbReference type="AlphaFoldDB" id="A0A0M3K4I2"/>
<dbReference type="InterPro" id="IPR036869">
    <property type="entry name" value="J_dom_sf"/>
</dbReference>